<dbReference type="AlphaFoldDB" id="A0A1G6M103"/>
<keyword evidence="4 7" id="KW-0472">Membrane</keyword>
<dbReference type="InterPro" id="IPR036286">
    <property type="entry name" value="LexA/Signal_pep-like_sf"/>
</dbReference>
<name>A0A1G6M103_9ACTN</name>
<keyword evidence="9" id="KW-1185">Reference proteome</keyword>
<dbReference type="RefSeq" id="WP_175471640.1">
    <property type="nucleotide sequence ID" value="NZ_FMZF01000002.1"/>
</dbReference>
<keyword evidence="3 7" id="KW-1133">Transmembrane helix</keyword>
<evidence type="ECO:0000256" key="6">
    <source>
        <dbReference type="SAM" id="MobiDB-lite"/>
    </source>
</evidence>
<evidence type="ECO:0000256" key="2">
    <source>
        <dbReference type="ARBA" id="ARBA00022692"/>
    </source>
</evidence>
<evidence type="ECO:0000313" key="8">
    <source>
        <dbReference type="EMBL" id="SDC48636.1"/>
    </source>
</evidence>
<dbReference type="NCBIfam" id="TIGR02228">
    <property type="entry name" value="sigpep_I_arch"/>
    <property type="match status" value="1"/>
</dbReference>
<evidence type="ECO:0000256" key="3">
    <source>
        <dbReference type="ARBA" id="ARBA00022989"/>
    </source>
</evidence>
<feature type="transmembrane region" description="Helical" evidence="7">
    <location>
        <begin position="147"/>
        <end position="166"/>
    </location>
</feature>
<dbReference type="GO" id="GO:0006465">
    <property type="term" value="P:signal peptide processing"/>
    <property type="evidence" value="ECO:0007669"/>
    <property type="project" value="UniProtKB-UniRule"/>
</dbReference>
<dbReference type="InterPro" id="IPR019533">
    <property type="entry name" value="Peptidase_S26"/>
</dbReference>
<dbReference type="GO" id="GO:0004252">
    <property type="term" value="F:serine-type endopeptidase activity"/>
    <property type="evidence" value="ECO:0007669"/>
    <property type="project" value="UniProtKB-UniRule"/>
</dbReference>
<protein>
    <recommendedName>
        <fullName evidence="5">Signal peptidase I</fullName>
        <ecNumber evidence="5">3.4.21.89</ecNumber>
    </recommendedName>
</protein>
<comment type="subcellular location">
    <subcellularLocation>
        <location evidence="1">Membrane</location>
    </subcellularLocation>
</comment>
<dbReference type="Proteomes" id="UP000199416">
    <property type="component" value="Unassembled WGS sequence"/>
</dbReference>
<dbReference type="InterPro" id="IPR001733">
    <property type="entry name" value="Peptidase_S26B"/>
</dbReference>
<dbReference type="STRING" id="1190417.SAMN05660690_1620"/>
<proteinExistence type="predicted"/>
<evidence type="ECO:0000256" key="4">
    <source>
        <dbReference type="ARBA" id="ARBA00023136"/>
    </source>
</evidence>
<evidence type="ECO:0000256" key="5">
    <source>
        <dbReference type="NCBIfam" id="TIGR02228"/>
    </source>
</evidence>
<sequence>MSTPAAPSWASRAAATGRIAVAVVLVAVAGLGVLALAPRLVGFEGHVVVSGSMAPRLAEGDVVLTRPVAVADLEPGQILLFPDPSGADRLVVHRLVSFDDSGALVTRGDANQSNDTTHVPAASVIGQVQLRVPYVGLPAYWRAEGRWGSIGVTAVLLAAAAVVVAGRSGDARGRTTADRGSAPRGRTTADRLSAAATVRPAV</sequence>
<reference evidence="9" key="1">
    <citation type="submission" date="2016-10" db="EMBL/GenBank/DDBJ databases">
        <authorList>
            <person name="Varghese N."/>
            <person name="Submissions S."/>
        </authorList>
    </citation>
    <scope>NUCLEOTIDE SEQUENCE [LARGE SCALE GENOMIC DNA]</scope>
    <source>
        <strain evidence="9">DSM 45421</strain>
    </source>
</reference>
<feature type="transmembrane region" description="Helical" evidence="7">
    <location>
        <begin position="19"/>
        <end position="37"/>
    </location>
</feature>
<gene>
    <name evidence="8" type="ORF">SAMN05660690_1620</name>
</gene>
<dbReference type="GO" id="GO:0016020">
    <property type="term" value="C:membrane"/>
    <property type="evidence" value="ECO:0007669"/>
    <property type="project" value="UniProtKB-SubCell"/>
</dbReference>
<organism evidence="8 9">
    <name type="scientific">Geodermatophilus telluris</name>
    <dbReference type="NCBI Taxonomy" id="1190417"/>
    <lineage>
        <taxon>Bacteria</taxon>
        <taxon>Bacillati</taxon>
        <taxon>Actinomycetota</taxon>
        <taxon>Actinomycetes</taxon>
        <taxon>Geodermatophilales</taxon>
        <taxon>Geodermatophilaceae</taxon>
        <taxon>Geodermatophilus</taxon>
    </lineage>
</organism>
<feature type="region of interest" description="Disordered" evidence="6">
    <location>
        <begin position="170"/>
        <end position="196"/>
    </location>
</feature>
<accession>A0A1G6M103</accession>
<dbReference type="EMBL" id="FMZF01000002">
    <property type="protein sequence ID" value="SDC48636.1"/>
    <property type="molecule type" value="Genomic_DNA"/>
</dbReference>
<dbReference type="CDD" id="cd06530">
    <property type="entry name" value="S26_SPase_I"/>
    <property type="match status" value="1"/>
</dbReference>
<dbReference type="Gene3D" id="2.10.109.10">
    <property type="entry name" value="Umud Fragment, subunit A"/>
    <property type="match status" value="1"/>
</dbReference>
<keyword evidence="2 7" id="KW-0812">Transmembrane</keyword>
<dbReference type="GO" id="GO:0009003">
    <property type="term" value="F:signal peptidase activity"/>
    <property type="evidence" value="ECO:0007669"/>
    <property type="project" value="UniProtKB-EC"/>
</dbReference>
<evidence type="ECO:0000256" key="1">
    <source>
        <dbReference type="ARBA" id="ARBA00004370"/>
    </source>
</evidence>
<evidence type="ECO:0000313" key="9">
    <source>
        <dbReference type="Proteomes" id="UP000199416"/>
    </source>
</evidence>
<evidence type="ECO:0000256" key="7">
    <source>
        <dbReference type="SAM" id="Phobius"/>
    </source>
</evidence>
<dbReference type="EC" id="3.4.21.89" evidence="5"/>
<dbReference type="SUPFAM" id="SSF51306">
    <property type="entry name" value="LexA/Signal peptidase"/>
    <property type="match status" value="1"/>
</dbReference>